<keyword evidence="2" id="KW-0812">Transmembrane</keyword>
<feature type="transmembrane region" description="Helical" evidence="2">
    <location>
        <begin position="629"/>
        <end position="649"/>
    </location>
</feature>
<dbReference type="Proteomes" id="UP001383192">
    <property type="component" value="Unassembled WGS sequence"/>
</dbReference>
<dbReference type="InterPro" id="IPR008949">
    <property type="entry name" value="Isoprenoid_synthase_dom_sf"/>
</dbReference>
<sequence length="699" mass="77418">MSVFATEKPQRSVYFLSPTHKSIPSSTATTCLVQQLLLLSIPMAVEPALHPTVPVTKEASQETPDHFILPDLPSHCSFPLVYHSNGDAVAAQSVKWLDVNCPMLNEKRRKALYGLQAGELTAYCYNSCPDERLRVVSDFMNYLFHLDNISDGMMTNDTDVLADSVMNALWFTEFYRPTHQTGKVQPEEEINAAKLARDFWGRCIRDAGPGCQARFKETLELFFEAVNIQTKARDADVIPDLESYIDVRRDTSGCKPCWALIEYALGIDLPEYVAADPVIMALNQYTNDLVTWSNDIFSYNVEQARGDTHNMIVILMKHHGHTLQGAIDYVGELCRQTIENFNENRKNIPSWSPEVDDMVQQYITGLQNWIVGSLHWSYQTTRYFGADGQEVKKNRYVKLLPIREEAKWTLGKSPIARPTLLNSTLLHRRTVASTVSNRPASQTFDHAALNIKEESGNAAADIAKVIAGGNMTQDNIQTKKNESFLGITGAIASEVPRPVLTLGLAGTLPYLGASATTVYLAYEAGLAASGLSPHIDPGVALTVLDQALNVQVTYGTLHWGMEFAGLGGHQGYRRLALGVAPVLFAWPTLALQPMTALLVQWVGFTSLWWADSKATSMGWTPKWYSQYRFYLSLIVGTCIIGSLAGTSYYGPVAGHGFISHDLQLIREQRKELMHEKEGKVAGPVSSVDTGAQGDAFLLR</sequence>
<comment type="similarity">
    <text evidence="1">Belongs to the terpene synthase family.</text>
</comment>
<protein>
    <recommendedName>
        <fullName evidence="5">Terpene synthase</fullName>
    </recommendedName>
</protein>
<name>A0AAW0C7U3_9AGAR</name>
<accession>A0AAW0C7U3</accession>
<feature type="transmembrane region" description="Helical" evidence="2">
    <location>
        <begin position="583"/>
        <end position="609"/>
    </location>
</feature>
<organism evidence="3 4">
    <name type="scientific">Paramarasmius palmivorus</name>
    <dbReference type="NCBI Taxonomy" id="297713"/>
    <lineage>
        <taxon>Eukaryota</taxon>
        <taxon>Fungi</taxon>
        <taxon>Dikarya</taxon>
        <taxon>Basidiomycota</taxon>
        <taxon>Agaricomycotina</taxon>
        <taxon>Agaricomycetes</taxon>
        <taxon>Agaricomycetidae</taxon>
        <taxon>Agaricales</taxon>
        <taxon>Marasmiineae</taxon>
        <taxon>Marasmiaceae</taxon>
        <taxon>Paramarasmius</taxon>
    </lineage>
</organism>
<dbReference type="PANTHER" id="PTHR15887">
    <property type="entry name" value="TRANSMEMBRANE PROTEIN 69"/>
    <property type="match status" value="1"/>
</dbReference>
<evidence type="ECO:0000256" key="2">
    <source>
        <dbReference type="SAM" id="Phobius"/>
    </source>
</evidence>
<dbReference type="SFLD" id="SFLDG01020">
    <property type="entry name" value="Terpene_Cyclase_Like_2"/>
    <property type="match status" value="1"/>
</dbReference>
<gene>
    <name evidence="3" type="ORF">VNI00_012107</name>
</gene>
<dbReference type="GO" id="GO:0008299">
    <property type="term" value="P:isoprenoid biosynthetic process"/>
    <property type="evidence" value="ECO:0007669"/>
    <property type="project" value="UniProtKB-ARBA"/>
</dbReference>
<keyword evidence="4" id="KW-1185">Reference proteome</keyword>
<dbReference type="SUPFAM" id="SSF48576">
    <property type="entry name" value="Terpenoid synthases"/>
    <property type="match status" value="1"/>
</dbReference>
<dbReference type="AlphaFoldDB" id="A0AAW0C7U3"/>
<reference evidence="3 4" key="1">
    <citation type="submission" date="2024-01" db="EMBL/GenBank/DDBJ databases">
        <title>A draft genome for a cacao thread blight-causing isolate of Paramarasmius palmivorus.</title>
        <authorList>
            <person name="Baruah I.K."/>
            <person name="Bukari Y."/>
            <person name="Amoako-Attah I."/>
            <person name="Meinhardt L.W."/>
            <person name="Bailey B.A."/>
            <person name="Cohen S.P."/>
        </authorList>
    </citation>
    <scope>NUCLEOTIDE SEQUENCE [LARGE SCALE GENOMIC DNA]</scope>
    <source>
        <strain evidence="3 4">GH-12</strain>
    </source>
</reference>
<evidence type="ECO:0000313" key="3">
    <source>
        <dbReference type="EMBL" id="KAK7034700.1"/>
    </source>
</evidence>
<keyword evidence="2" id="KW-0472">Membrane</keyword>
<dbReference type="InterPro" id="IPR034686">
    <property type="entry name" value="Terpene_cyclase-like_2"/>
</dbReference>
<dbReference type="EMBL" id="JAYKXP010000055">
    <property type="protein sequence ID" value="KAK7034700.1"/>
    <property type="molecule type" value="Genomic_DNA"/>
</dbReference>
<evidence type="ECO:0000256" key="1">
    <source>
        <dbReference type="ARBA" id="ARBA00006333"/>
    </source>
</evidence>
<dbReference type="Gene3D" id="1.10.600.10">
    <property type="entry name" value="Farnesyl Diphosphate Synthase"/>
    <property type="match status" value="1"/>
</dbReference>
<dbReference type="SFLD" id="SFLDS00005">
    <property type="entry name" value="Isoprenoid_Synthase_Type_I"/>
    <property type="match status" value="1"/>
</dbReference>
<evidence type="ECO:0008006" key="5">
    <source>
        <dbReference type="Google" id="ProtNLM"/>
    </source>
</evidence>
<dbReference type="Pfam" id="PF19086">
    <property type="entry name" value="Terpene_syn_C_2"/>
    <property type="match status" value="1"/>
</dbReference>
<comment type="caution">
    <text evidence="3">The sequence shown here is derived from an EMBL/GenBank/DDBJ whole genome shotgun (WGS) entry which is preliminary data.</text>
</comment>
<dbReference type="InterPro" id="IPR021836">
    <property type="entry name" value="DUF3429"/>
</dbReference>
<dbReference type="PANTHER" id="PTHR15887:SF1">
    <property type="entry name" value="TRANSMEMBRANE PROTEIN 69"/>
    <property type="match status" value="1"/>
</dbReference>
<evidence type="ECO:0000313" key="4">
    <source>
        <dbReference type="Proteomes" id="UP001383192"/>
    </source>
</evidence>
<proteinExistence type="inferred from homology"/>
<keyword evidence="2" id="KW-1133">Transmembrane helix</keyword>
<dbReference type="Pfam" id="PF11911">
    <property type="entry name" value="DUF3429"/>
    <property type="match status" value="1"/>
</dbReference>
<dbReference type="GO" id="GO:0010333">
    <property type="term" value="F:terpene synthase activity"/>
    <property type="evidence" value="ECO:0007669"/>
    <property type="project" value="InterPro"/>
</dbReference>